<sequence>MDGQQQSHWLCDVIQYQAVGWHQNDTTVVKHNAIRTPIKQPTSSYQDTFPGTYRPDIKPMTRKQICRVAVIGAGISGVVSAAHLLQNGIEVVVFERNPAAGGVWLHDDRQPLEPPYPSIKPSTADQPDITPGSPNEHVTLKHAPPGPAYDSLKNNVSTPLMRVKLGPWPEGTPDYVSHTVMKEYIQTISQRMGVEDATIYGARVTDVYKKGDAWRVHWTVLRDRAGVVERYQDESSQVFDAVVVASGHYHAPRVPDIPGLSDAKARWPARIVHSKAYRKPDIYRDKTVLLIGGGVSSTDIARDIGPYVKTVYQSTRNGDFDIPATMLPENGVRVGEISSLEAQDNTDSPPFTVHLKTGQTLHGIDNIIICTGYHITLPFLQPYHDDDTAPEDADETILVTDGTQVHNLHKDIFYIPDPSLAFVGIPYYTATFTLFEFQAIAVAAVFAGVATLPDDMRVEYEEKKRQLGSGRKFHSLRDREEEYVRELVEWVNDGRVKRGLPEIEGHTRSWREAKAAQSERLRMIFGSDSGKGKR</sequence>
<dbReference type="GeneID" id="4353978"/>
<dbReference type="InterPro" id="IPR020946">
    <property type="entry name" value="Flavin_mOase-like"/>
</dbReference>
<keyword evidence="3" id="KW-0274">FAD</keyword>
<dbReference type="PRINTS" id="PR00419">
    <property type="entry name" value="ADXRDTASE"/>
</dbReference>
<evidence type="ECO:0000256" key="5">
    <source>
        <dbReference type="SAM" id="MobiDB-lite"/>
    </source>
</evidence>
<dbReference type="eggNOG" id="KOG1399">
    <property type="taxonomic scope" value="Eukaryota"/>
</dbReference>
<dbReference type="VEuPathDB" id="FungiDB:ATEG_09105"/>
<dbReference type="SUPFAM" id="SSF51905">
    <property type="entry name" value="FAD/NAD(P)-binding domain"/>
    <property type="match status" value="2"/>
</dbReference>
<evidence type="ECO:0000313" key="7">
    <source>
        <dbReference type="Proteomes" id="UP000007963"/>
    </source>
</evidence>
<feature type="region of interest" description="Disordered" evidence="5">
    <location>
        <begin position="105"/>
        <end position="150"/>
    </location>
</feature>
<evidence type="ECO:0000256" key="1">
    <source>
        <dbReference type="ARBA" id="ARBA00009183"/>
    </source>
</evidence>
<dbReference type="OrthoDB" id="66881at2759"/>
<dbReference type="Proteomes" id="UP000007963">
    <property type="component" value="Unassembled WGS sequence"/>
</dbReference>
<dbReference type="HOGENOM" id="CLU_006909_5_2_1"/>
<dbReference type="GO" id="GO:0050661">
    <property type="term" value="F:NADP binding"/>
    <property type="evidence" value="ECO:0007669"/>
    <property type="project" value="InterPro"/>
</dbReference>
<gene>
    <name evidence="6" type="ORF">ATEG_09105</name>
</gene>
<evidence type="ECO:0000256" key="2">
    <source>
        <dbReference type="ARBA" id="ARBA00022630"/>
    </source>
</evidence>
<dbReference type="RefSeq" id="XP_001217727.1">
    <property type="nucleotide sequence ID" value="XM_001217726.1"/>
</dbReference>
<evidence type="ECO:0008006" key="8">
    <source>
        <dbReference type="Google" id="ProtNLM"/>
    </source>
</evidence>
<proteinExistence type="inferred from homology"/>
<dbReference type="Gene3D" id="3.50.50.60">
    <property type="entry name" value="FAD/NAD(P)-binding domain"/>
    <property type="match status" value="2"/>
</dbReference>
<protein>
    <recommendedName>
        <fullName evidence="8">FAD dependent oxidoreductase domain-containing protein</fullName>
    </recommendedName>
</protein>
<dbReference type="Pfam" id="PF13450">
    <property type="entry name" value="NAD_binding_8"/>
    <property type="match status" value="1"/>
</dbReference>
<dbReference type="AlphaFoldDB" id="Q0CB29"/>
<dbReference type="OMA" id="CFEKQSD"/>
<comment type="similarity">
    <text evidence="1">Belongs to the FMO family.</text>
</comment>
<reference evidence="7" key="1">
    <citation type="submission" date="2005-09" db="EMBL/GenBank/DDBJ databases">
        <title>Annotation of the Aspergillus terreus NIH2624 genome.</title>
        <authorList>
            <person name="Birren B.W."/>
            <person name="Lander E.S."/>
            <person name="Galagan J.E."/>
            <person name="Nusbaum C."/>
            <person name="Devon K."/>
            <person name="Henn M."/>
            <person name="Ma L.-J."/>
            <person name="Jaffe D.B."/>
            <person name="Butler J."/>
            <person name="Alvarez P."/>
            <person name="Gnerre S."/>
            <person name="Grabherr M."/>
            <person name="Kleber M."/>
            <person name="Mauceli E.W."/>
            <person name="Brockman W."/>
            <person name="Rounsley S."/>
            <person name="Young S.K."/>
            <person name="LaButti K."/>
            <person name="Pushparaj V."/>
            <person name="DeCaprio D."/>
            <person name="Crawford M."/>
            <person name="Koehrsen M."/>
            <person name="Engels R."/>
            <person name="Montgomery P."/>
            <person name="Pearson M."/>
            <person name="Howarth C."/>
            <person name="Larson L."/>
            <person name="Luoma S."/>
            <person name="White J."/>
            <person name="Alvarado L."/>
            <person name="Kodira C.D."/>
            <person name="Zeng Q."/>
            <person name="Oleary S."/>
            <person name="Yandava C."/>
            <person name="Denning D.W."/>
            <person name="Nierman W.C."/>
            <person name="Milne T."/>
            <person name="Madden K."/>
        </authorList>
    </citation>
    <scope>NUCLEOTIDE SEQUENCE [LARGE SCALE GENOMIC DNA]</scope>
    <source>
        <strain evidence="7">NIH 2624 / FGSC A1156</strain>
    </source>
</reference>
<dbReference type="EMBL" id="CH476607">
    <property type="protein sequence ID" value="EAU30242.1"/>
    <property type="molecule type" value="Genomic_DNA"/>
</dbReference>
<keyword evidence="4" id="KW-0560">Oxidoreductase</keyword>
<dbReference type="InterPro" id="IPR050346">
    <property type="entry name" value="FMO-like"/>
</dbReference>
<keyword evidence="2" id="KW-0285">Flavoprotein</keyword>
<dbReference type="InterPro" id="IPR036188">
    <property type="entry name" value="FAD/NAD-bd_sf"/>
</dbReference>
<dbReference type="Pfam" id="PF00743">
    <property type="entry name" value="FMO-like"/>
    <property type="match status" value="1"/>
</dbReference>
<dbReference type="PANTHER" id="PTHR23023">
    <property type="entry name" value="DIMETHYLANILINE MONOOXYGENASE"/>
    <property type="match status" value="1"/>
</dbReference>
<evidence type="ECO:0000256" key="3">
    <source>
        <dbReference type="ARBA" id="ARBA00022827"/>
    </source>
</evidence>
<accession>Q0CB29</accession>
<dbReference type="GO" id="GO:0050660">
    <property type="term" value="F:flavin adenine dinucleotide binding"/>
    <property type="evidence" value="ECO:0007669"/>
    <property type="project" value="InterPro"/>
</dbReference>
<evidence type="ECO:0000256" key="4">
    <source>
        <dbReference type="ARBA" id="ARBA00023002"/>
    </source>
</evidence>
<evidence type="ECO:0000313" key="6">
    <source>
        <dbReference type="EMBL" id="EAU30242.1"/>
    </source>
</evidence>
<dbReference type="GO" id="GO:0004499">
    <property type="term" value="F:N,N-dimethylaniline monooxygenase activity"/>
    <property type="evidence" value="ECO:0007669"/>
    <property type="project" value="InterPro"/>
</dbReference>
<name>Q0CB29_ASPTN</name>
<organism evidence="6 7">
    <name type="scientific">Aspergillus terreus (strain NIH 2624 / FGSC A1156)</name>
    <dbReference type="NCBI Taxonomy" id="341663"/>
    <lineage>
        <taxon>Eukaryota</taxon>
        <taxon>Fungi</taxon>
        <taxon>Dikarya</taxon>
        <taxon>Ascomycota</taxon>
        <taxon>Pezizomycotina</taxon>
        <taxon>Eurotiomycetes</taxon>
        <taxon>Eurotiomycetidae</taxon>
        <taxon>Eurotiales</taxon>
        <taxon>Aspergillaceae</taxon>
        <taxon>Aspergillus</taxon>
        <taxon>Aspergillus subgen. Circumdati</taxon>
    </lineage>
</organism>